<reference evidence="3 4" key="1">
    <citation type="submission" date="2024-08" db="EMBL/GenBank/DDBJ databases">
        <authorList>
            <person name="Cucini C."/>
            <person name="Frati F."/>
        </authorList>
    </citation>
    <scope>NUCLEOTIDE SEQUENCE [LARGE SCALE GENOMIC DNA]</scope>
</reference>
<feature type="compositionally biased region" description="Polar residues" evidence="2">
    <location>
        <begin position="769"/>
        <end position="788"/>
    </location>
</feature>
<gene>
    <name evidence="3" type="ORF">ODALV1_LOCUS19813</name>
</gene>
<dbReference type="InterPro" id="IPR007145">
    <property type="entry name" value="MAP65_Ase1_PRC1"/>
</dbReference>
<feature type="coiled-coil region" evidence="1">
    <location>
        <begin position="423"/>
        <end position="450"/>
    </location>
</feature>
<evidence type="ECO:0008006" key="5">
    <source>
        <dbReference type="Google" id="ProtNLM"/>
    </source>
</evidence>
<sequence length="808" mass="91565">MAAANSTQYVETMQSKIAETWERLNTIWVKIGYDEEVFQRRQKSVVKHVVELLDEMGQEAEDRLTEKQQELDALLQEIVQLAKDLSIDATPELKSVAGKTLLEMEACFLDIAAGLRKRKAIRMEKYNNINEKVVEISEEMDEAPMQIEFEGIPADSQVAKLEQHLNQLHHEKARRLGQFNEYKTSISELLDLLERDPRNELEKVICASDEEINSNHPVSNSGIKVLSQEVLQKLHEVNSNLQHQLEVNREQGEKYWQKIRELWSRLSEDEEVMHAFVQVHRPCSTNTWNDVYKPSVLRGLHNEWERLEEEKRRNMALFIKQVREELCDIWVSKCFMTTGEIRFTEYAYSGVTPFAVTDFTSDLFTEELLEKHEKEVEYWRGFVERNQKIIDAVIKRGHMFAQYKLLDQKSDDPSRLANRGGALLKEEKERKKLEKTIPKLEVELKQMCEEFERGADEGNGMTKFLVYGRTIHEMIEQDWEEFHEEKRLRKEAKKKPTEAGITSNKTQLMTTQIGSRKRPATPSSALRGITTPKRNKPTQAITPGKTVQSPFIHPSSLAPGSSAQKVATNSANRKPKANANASKNMGNYFNLDKSARHNQQVSRKIVRKSIGKLRNGSSLHSGSSLSSHSSLVKSSFSQPNLQVSSLEQLNFSEVIRGHGPIVEAIQQRTPRKDSAYSSGTFAMPSSSRPTKKTPSKTSALMRQPSSGKMTMPVPLPPLKSSGKEQIPPVDMIVKEKVVSPISSYSEFTDHLLCQSTLNSSTVNTLTHPSRQVLSNIPPSGVAPTTPTKSGKPGLSFTPAKLPLSDNCF</sequence>
<keyword evidence="1" id="KW-0175">Coiled coil</keyword>
<dbReference type="Pfam" id="PF03999">
    <property type="entry name" value="MAP65_ASE1"/>
    <property type="match status" value="1"/>
</dbReference>
<feature type="region of interest" description="Disordered" evidence="2">
    <location>
        <begin position="510"/>
        <end position="564"/>
    </location>
</feature>
<dbReference type="Proteomes" id="UP001642540">
    <property type="component" value="Unassembled WGS sequence"/>
</dbReference>
<evidence type="ECO:0000313" key="3">
    <source>
        <dbReference type="EMBL" id="CAL8122456.1"/>
    </source>
</evidence>
<accession>A0ABP1RCZ2</accession>
<evidence type="ECO:0000313" key="4">
    <source>
        <dbReference type="Proteomes" id="UP001642540"/>
    </source>
</evidence>
<feature type="compositionally biased region" description="Polar residues" evidence="2">
    <location>
        <begin position="537"/>
        <end position="549"/>
    </location>
</feature>
<comment type="caution">
    <text evidence="3">The sequence shown here is derived from an EMBL/GenBank/DDBJ whole genome shotgun (WGS) entry which is preliminary data.</text>
</comment>
<protein>
    <recommendedName>
        <fullName evidence="5">Protein regulator of cytokinesis 1</fullName>
    </recommendedName>
</protein>
<dbReference type="Gene3D" id="1.20.58.1520">
    <property type="match status" value="1"/>
</dbReference>
<evidence type="ECO:0000256" key="2">
    <source>
        <dbReference type="SAM" id="MobiDB-lite"/>
    </source>
</evidence>
<organism evidence="3 4">
    <name type="scientific">Orchesella dallaii</name>
    <dbReference type="NCBI Taxonomy" id="48710"/>
    <lineage>
        <taxon>Eukaryota</taxon>
        <taxon>Metazoa</taxon>
        <taxon>Ecdysozoa</taxon>
        <taxon>Arthropoda</taxon>
        <taxon>Hexapoda</taxon>
        <taxon>Collembola</taxon>
        <taxon>Entomobryomorpha</taxon>
        <taxon>Entomobryoidea</taxon>
        <taxon>Orchesellidae</taxon>
        <taxon>Orchesellinae</taxon>
        <taxon>Orchesella</taxon>
    </lineage>
</organism>
<dbReference type="PANTHER" id="PTHR19321:SF41">
    <property type="entry name" value="FASCETTO-RELATED"/>
    <property type="match status" value="1"/>
</dbReference>
<keyword evidence="4" id="KW-1185">Reference proteome</keyword>
<feature type="region of interest" description="Disordered" evidence="2">
    <location>
        <begin position="667"/>
        <end position="724"/>
    </location>
</feature>
<name>A0ABP1RCZ2_9HEXA</name>
<dbReference type="EMBL" id="CAXLJM020000068">
    <property type="protein sequence ID" value="CAL8122456.1"/>
    <property type="molecule type" value="Genomic_DNA"/>
</dbReference>
<feature type="coiled-coil region" evidence="1">
    <location>
        <begin position="50"/>
        <end position="84"/>
    </location>
</feature>
<evidence type="ECO:0000256" key="1">
    <source>
        <dbReference type="SAM" id="Coils"/>
    </source>
</evidence>
<feature type="region of interest" description="Disordered" evidence="2">
    <location>
        <begin position="769"/>
        <end position="808"/>
    </location>
</feature>
<proteinExistence type="predicted"/>
<dbReference type="PANTHER" id="PTHR19321">
    <property type="entry name" value="PROTEIN REGULATOR OF CYTOKINESIS 1 PRC1-RELATED"/>
    <property type="match status" value="1"/>
</dbReference>